<dbReference type="EMBL" id="CP048649">
    <property type="protein sequence ID" value="QIB68251.1"/>
    <property type="molecule type" value="Genomic_DNA"/>
</dbReference>
<accession>A0A858BQU7</accession>
<dbReference type="Pfam" id="PF12083">
    <property type="entry name" value="DUF3560"/>
    <property type="match status" value="1"/>
</dbReference>
<protein>
    <submittedName>
        <fullName evidence="1">DUF3560 domain-containing protein</fullName>
    </submittedName>
</protein>
<dbReference type="InterPro" id="IPR021944">
    <property type="entry name" value="DUF3560"/>
</dbReference>
<dbReference type="KEGG" id="abut:Ami103574_02505"/>
<organism evidence="1 2">
    <name type="scientific">Aminipila butyrica</name>
    <dbReference type="NCBI Taxonomy" id="433296"/>
    <lineage>
        <taxon>Bacteria</taxon>
        <taxon>Bacillati</taxon>
        <taxon>Bacillota</taxon>
        <taxon>Clostridia</taxon>
        <taxon>Peptostreptococcales</taxon>
        <taxon>Anaerovoracaceae</taxon>
        <taxon>Aminipila</taxon>
    </lineage>
</organism>
<dbReference type="Proteomes" id="UP000466848">
    <property type="component" value="Chromosome"/>
</dbReference>
<evidence type="ECO:0000313" key="1">
    <source>
        <dbReference type="EMBL" id="QIB68251.1"/>
    </source>
</evidence>
<keyword evidence="2" id="KW-1185">Reference proteome</keyword>
<evidence type="ECO:0000313" key="2">
    <source>
        <dbReference type="Proteomes" id="UP000466848"/>
    </source>
</evidence>
<sequence length="217" mass="25008">MNKFKKYCPNVWVAECDEEYEKGKTIELETKYGKTVECEVYNLIAQKDGKFYYSIVRLEDQTYAQRKAERYSNSAANHIAKSEHYCEAAQEGGEFLSLGEPIKVGHHSEKRHRALIERNWARMGKSVECEEKAKAAEAKAEYWESKASEITLAMPESIECFSEELEKAVTYHKGLKDGSIERKHSYSLAYASKEVKELKKKVEIAKLLWGEEATDDR</sequence>
<name>A0A858BQU7_9FIRM</name>
<dbReference type="RefSeq" id="WP_163065171.1">
    <property type="nucleotide sequence ID" value="NZ_CP048649.1"/>
</dbReference>
<reference evidence="1 2" key="1">
    <citation type="submission" date="2020-02" db="EMBL/GenBank/DDBJ databases">
        <authorList>
            <person name="Kim Y.B."/>
            <person name="Roh S.W."/>
        </authorList>
    </citation>
    <scope>NUCLEOTIDE SEQUENCE [LARGE SCALE GENOMIC DNA]</scope>
    <source>
        <strain evidence="1 2">DSM 103574</strain>
    </source>
</reference>
<dbReference type="AlphaFoldDB" id="A0A858BQU7"/>
<proteinExistence type="predicted"/>
<gene>
    <name evidence="1" type="ORF">Ami103574_02505</name>
</gene>